<dbReference type="RefSeq" id="WP_211422027.1">
    <property type="nucleotide sequence ID" value="NZ_CP072642.1"/>
</dbReference>
<sequence length="327" mass="35520">MGDPPKPPRFLTFPFPVVGFRTTRERPQPPFDPLPADAAPPNRVLDLPFPEPDEVAPLPSSTGPVTPDPAPPPEKHFNYYSYFSEIEAAFTAHRGKPYHMSPLDWALVESWQKAGIPLPVVLRAIAQACEAHARKMSRQPKGRPRPVRSLGYCQSFVEDAFTAYRASQVGAASPPAAATAPETGGMSRAKVAAFLETAAAALAAAHQQLSTRIRPDAPHAHLGALLPTVVAQLRTLSRQVQGETLLHLEAVEMTLSELEDRLLAALQADVPPEVQAEAAQAATAALKVHRKGMAAAVYAQTHANYVARQLRERYGVPRLSLFYLEDD</sequence>
<evidence type="ECO:0000313" key="3">
    <source>
        <dbReference type="Proteomes" id="UP000677668"/>
    </source>
</evidence>
<proteinExistence type="predicted"/>
<dbReference type="Proteomes" id="UP000677668">
    <property type="component" value="Chromosome 1"/>
</dbReference>
<evidence type="ECO:0000256" key="1">
    <source>
        <dbReference type="SAM" id="MobiDB-lite"/>
    </source>
</evidence>
<organism evidence="2 3">
    <name type="scientific">Chloracidobacterium sp. N</name>
    <dbReference type="NCBI Taxonomy" id="2821540"/>
    <lineage>
        <taxon>Bacteria</taxon>
        <taxon>Pseudomonadati</taxon>
        <taxon>Acidobacteriota</taxon>
        <taxon>Terriglobia</taxon>
        <taxon>Terriglobales</taxon>
        <taxon>Acidobacteriaceae</taxon>
        <taxon>Chloracidobacterium</taxon>
        <taxon>Chloracidobacterium aggregatum</taxon>
    </lineage>
</organism>
<reference evidence="2 3" key="1">
    <citation type="submission" date="2021-03" db="EMBL/GenBank/DDBJ databases">
        <title>Genomic and phenotypic characterization of Chloracidobacterium isolates provides evidence for multiple species.</title>
        <authorList>
            <person name="Saini M.K."/>
            <person name="Costas A.M.G."/>
            <person name="Tank M."/>
            <person name="Bryant D.A."/>
        </authorList>
    </citation>
    <scope>NUCLEOTIDE SEQUENCE [LARGE SCALE GENOMIC DNA]</scope>
    <source>
        <strain evidence="2 3">N</strain>
    </source>
</reference>
<evidence type="ECO:0000313" key="2">
    <source>
        <dbReference type="EMBL" id="QUV93666.1"/>
    </source>
</evidence>
<dbReference type="EMBL" id="CP072642">
    <property type="protein sequence ID" value="QUV93666.1"/>
    <property type="molecule type" value="Genomic_DNA"/>
</dbReference>
<gene>
    <name evidence="2" type="ORF">J8C05_09865</name>
</gene>
<protein>
    <submittedName>
        <fullName evidence="2">Uncharacterized protein</fullName>
    </submittedName>
</protein>
<feature type="region of interest" description="Disordered" evidence="1">
    <location>
        <begin position="21"/>
        <end position="71"/>
    </location>
</feature>
<keyword evidence="3" id="KW-1185">Reference proteome</keyword>
<name>A0ABX8B2D4_9BACT</name>
<accession>A0ABX8B2D4</accession>